<reference evidence="6 7" key="1">
    <citation type="submission" date="2018-08" db="EMBL/GenBank/DDBJ databases">
        <title>Isolation, diversity and antifungal activity of Actinobacteria from wheat.</title>
        <authorList>
            <person name="Han C."/>
        </authorList>
    </citation>
    <scope>NUCLEOTIDE SEQUENCE [LARGE SCALE GENOMIC DNA]</scope>
    <source>
        <strain evidence="6 7">NEAU-YY421</strain>
    </source>
</reference>
<proteinExistence type="predicted"/>
<dbReference type="PANTHER" id="PTHR30055:SF238">
    <property type="entry name" value="MYCOFACTOCIN BIOSYNTHESIS TRANSCRIPTIONAL REGULATOR MFTR-RELATED"/>
    <property type="match status" value="1"/>
</dbReference>
<dbReference type="AlphaFoldDB" id="A0A372M430"/>
<dbReference type="Gene3D" id="1.10.357.10">
    <property type="entry name" value="Tetracycline Repressor, domain 2"/>
    <property type="match status" value="1"/>
</dbReference>
<feature type="DNA-binding region" description="H-T-H motif" evidence="4">
    <location>
        <begin position="29"/>
        <end position="48"/>
    </location>
</feature>
<evidence type="ECO:0000256" key="4">
    <source>
        <dbReference type="PROSITE-ProRule" id="PRU00335"/>
    </source>
</evidence>
<dbReference type="SUPFAM" id="SSF46689">
    <property type="entry name" value="Homeodomain-like"/>
    <property type="match status" value="1"/>
</dbReference>
<dbReference type="InterPro" id="IPR001647">
    <property type="entry name" value="HTH_TetR"/>
</dbReference>
<keyword evidence="3" id="KW-0804">Transcription</keyword>
<keyword evidence="1" id="KW-0805">Transcription regulation</keyword>
<comment type="caution">
    <text evidence="6">The sequence shown here is derived from an EMBL/GenBank/DDBJ whole genome shotgun (WGS) entry which is preliminary data.</text>
</comment>
<dbReference type="InterPro" id="IPR050109">
    <property type="entry name" value="HTH-type_TetR-like_transc_reg"/>
</dbReference>
<feature type="domain" description="HTH tetR-type" evidence="5">
    <location>
        <begin position="6"/>
        <end position="66"/>
    </location>
</feature>
<keyword evidence="2 4" id="KW-0238">DNA-binding</keyword>
<evidence type="ECO:0000256" key="2">
    <source>
        <dbReference type="ARBA" id="ARBA00023125"/>
    </source>
</evidence>
<protein>
    <submittedName>
        <fullName evidence="6">TetR family transcriptional regulator</fullName>
    </submittedName>
</protein>
<dbReference type="GO" id="GO:0003700">
    <property type="term" value="F:DNA-binding transcription factor activity"/>
    <property type="evidence" value="ECO:0007669"/>
    <property type="project" value="TreeGrafter"/>
</dbReference>
<dbReference type="EMBL" id="QUAK01000104">
    <property type="protein sequence ID" value="RFU85057.1"/>
    <property type="molecule type" value="Genomic_DNA"/>
</dbReference>
<evidence type="ECO:0000259" key="5">
    <source>
        <dbReference type="PROSITE" id="PS50977"/>
    </source>
</evidence>
<dbReference type="RefSeq" id="WP_128557307.1">
    <property type="nucleotide sequence ID" value="NZ_QUAK01000104.1"/>
</dbReference>
<organism evidence="6 7">
    <name type="scientific">Streptomyces triticagri</name>
    <dbReference type="NCBI Taxonomy" id="2293568"/>
    <lineage>
        <taxon>Bacteria</taxon>
        <taxon>Bacillati</taxon>
        <taxon>Actinomycetota</taxon>
        <taxon>Actinomycetes</taxon>
        <taxon>Kitasatosporales</taxon>
        <taxon>Streptomycetaceae</taxon>
        <taxon>Streptomyces</taxon>
    </lineage>
</organism>
<gene>
    <name evidence="6" type="ORF">DY218_19230</name>
</gene>
<dbReference type="PANTHER" id="PTHR30055">
    <property type="entry name" value="HTH-TYPE TRANSCRIPTIONAL REGULATOR RUTR"/>
    <property type="match status" value="1"/>
</dbReference>
<dbReference type="GO" id="GO:0000976">
    <property type="term" value="F:transcription cis-regulatory region binding"/>
    <property type="evidence" value="ECO:0007669"/>
    <property type="project" value="TreeGrafter"/>
</dbReference>
<evidence type="ECO:0000256" key="1">
    <source>
        <dbReference type="ARBA" id="ARBA00023015"/>
    </source>
</evidence>
<sequence length="190" mass="21077">MPRWMPRAKERLRDAAVELFLERGYENVTVTDITERAGLTRRTFSRYFTDKRDVLFAGSEQLAEAVGAAVRSVDEKLPPWDATVTALREVGDQLAELVPPPARRRTVIRASTDLQERERTKYALIAAEIADALHERGTSAQLSAVLAEVAVTAFRAAFDRWMDAPEGTSLSNLFDVVAQELTSSLAEPTA</sequence>
<dbReference type="Pfam" id="PF00440">
    <property type="entry name" value="TetR_N"/>
    <property type="match status" value="1"/>
</dbReference>
<dbReference type="PROSITE" id="PS01081">
    <property type="entry name" value="HTH_TETR_1"/>
    <property type="match status" value="1"/>
</dbReference>
<evidence type="ECO:0000313" key="6">
    <source>
        <dbReference type="EMBL" id="RFU85057.1"/>
    </source>
</evidence>
<evidence type="ECO:0000256" key="3">
    <source>
        <dbReference type="ARBA" id="ARBA00023163"/>
    </source>
</evidence>
<dbReference type="Proteomes" id="UP000263094">
    <property type="component" value="Unassembled WGS sequence"/>
</dbReference>
<accession>A0A372M430</accession>
<evidence type="ECO:0000313" key="7">
    <source>
        <dbReference type="Proteomes" id="UP000263094"/>
    </source>
</evidence>
<dbReference type="InterPro" id="IPR023772">
    <property type="entry name" value="DNA-bd_HTH_TetR-type_CS"/>
</dbReference>
<dbReference type="PROSITE" id="PS50977">
    <property type="entry name" value="HTH_TETR_2"/>
    <property type="match status" value="1"/>
</dbReference>
<name>A0A372M430_9ACTN</name>
<dbReference type="PRINTS" id="PR00455">
    <property type="entry name" value="HTHTETR"/>
</dbReference>
<keyword evidence="7" id="KW-1185">Reference proteome</keyword>
<dbReference type="OrthoDB" id="4746440at2"/>
<dbReference type="InterPro" id="IPR009057">
    <property type="entry name" value="Homeodomain-like_sf"/>
</dbReference>